<reference evidence="9 10" key="1">
    <citation type="submission" date="2017-07" db="EMBL/GenBank/DDBJ databases">
        <title>Isolation and whole genome analysis of endospore-forming bacteria from heroin.</title>
        <authorList>
            <person name="Kalinowski J."/>
            <person name="Ahrens B."/>
            <person name="Al-Dilaimi A."/>
            <person name="Winkler A."/>
            <person name="Wibberg D."/>
            <person name="Schleenbecker U."/>
            <person name="Ruckert C."/>
            <person name="Wolfel R."/>
            <person name="Grass G."/>
        </authorList>
    </citation>
    <scope>NUCLEOTIDE SEQUENCE [LARGE SCALE GENOMIC DNA]</scope>
    <source>
        <strain evidence="9 10">7539</strain>
    </source>
</reference>
<keyword evidence="2 8" id="KW-0813">Transport</keyword>
<dbReference type="NCBIfam" id="TIGR01145">
    <property type="entry name" value="ATP_synt_delta"/>
    <property type="match status" value="1"/>
</dbReference>
<dbReference type="PANTHER" id="PTHR11910">
    <property type="entry name" value="ATP SYNTHASE DELTA CHAIN"/>
    <property type="match status" value="1"/>
</dbReference>
<organism evidence="9 10">
    <name type="scientific">Shouchella clausii</name>
    <name type="common">Alkalihalobacillus clausii</name>
    <dbReference type="NCBI Taxonomy" id="79880"/>
    <lineage>
        <taxon>Bacteria</taxon>
        <taxon>Bacillati</taxon>
        <taxon>Bacillota</taxon>
        <taxon>Bacilli</taxon>
        <taxon>Bacillales</taxon>
        <taxon>Bacillaceae</taxon>
        <taxon>Shouchella</taxon>
    </lineage>
</organism>
<dbReference type="AlphaFoldDB" id="A0A268P063"/>
<keyword evidence="7 8" id="KW-0066">ATP synthesis</keyword>
<evidence type="ECO:0000313" key="10">
    <source>
        <dbReference type="Proteomes" id="UP000216207"/>
    </source>
</evidence>
<comment type="function">
    <text evidence="8">F(1)F(0) ATP synthase produces ATP from ADP in the presence of a proton or sodium gradient. F-type ATPases consist of two structural domains, F(1) containing the extramembraneous catalytic core and F(0) containing the membrane proton channel, linked together by a central stalk and a peripheral stalk. During catalysis, ATP synthesis in the catalytic domain of F(1) is coupled via a rotary mechanism of the central stalk subunits to proton translocation.</text>
</comment>
<dbReference type="SMR" id="A0A268P063"/>
<protein>
    <recommendedName>
        <fullName evidence="8">ATP synthase subunit delta</fullName>
    </recommendedName>
    <alternativeName>
        <fullName evidence="8">ATP synthase F(1) sector subunit delta</fullName>
    </alternativeName>
    <alternativeName>
        <fullName evidence="8">F-type ATPase subunit delta</fullName>
        <shortName evidence="8">F-ATPase subunit delta</shortName>
    </alternativeName>
</protein>
<comment type="similarity">
    <text evidence="8">Belongs to the ATPase delta chain family.</text>
</comment>
<evidence type="ECO:0000256" key="8">
    <source>
        <dbReference type="HAMAP-Rule" id="MF_01416"/>
    </source>
</evidence>
<dbReference type="SUPFAM" id="SSF47928">
    <property type="entry name" value="N-terminal domain of the delta subunit of the F1F0-ATP synthase"/>
    <property type="match status" value="1"/>
</dbReference>
<dbReference type="InterPro" id="IPR026015">
    <property type="entry name" value="ATP_synth_OSCP/delta_N_sf"/>
</dbReference>
<keyword evidence="3 8" id="KW-0375">Hydrogen ion transport</keyword>
<sequence>MSNKAVANRYAVALFELAEEKGQTDVFERELELVQEVFETTPQLETVLAQPGLAADKKQALLRDAFQAHLSPAVMNTINLLMERGRYSEIVGLAGEYKQLNDDKKGIAEATVFSVKALSDSEKNQIAAVFAPKAGKRELRVVNVVDSALIGGLKVRVGDRVFDGSIQGQLKRLEKQLVAGQ</sequence>
<keyword evidence="8" id="KW-1003">Cell membrane</keyword>
<comment type="subcellular location">
    <subcellularLocation>
        <location evidence="8">Cell membrane</location>
        <topology evidence="8">Peripheral membrane protein</topology>
    </subcellularLocation>
    <subcellularLocation>
        <location evidence="1">Membrane</location>
    </subcellularLocation>
</comment>
<dbReference type="Pfam" id="PF00213">
    <property type="entry name" value="OSCP"/>
    <property type="match status" value="1"/>
</dbReference>
<evidence type="ECO:0000256" key="3">
    <source>
        <dbReference type="ARBA" id="ARBA00022781"/>
    </source>
</evidence>
<evidence type="ECO:0000256" key="4">
    <source>
        <dbReference type="ARBA" id="ARBA00023065"/>
    </source>
</evidence>
<dbReference type="GO" id="GO:0046933">
    <property type="term" value="F:proton-transporting ATP synthase activity, rotational mechanism"/>
    <property type="evidence" value="ECO:0007669"/>
    <property type="project" value="UniProtKB-UniRule"/>
</dbReference>
<keyword evidence="6 8" id="KW-0139">CF(1)</keyword>
<evidence type="ECO:0000256" key="6">
    <source>
        <dbReference type="ARBA" id="ARBA00023196"/>
    </source>
</evidence>
<comment type="caution">
    <text evidence="9">The sequence shown here is derived from an EMBL/GenBank/DDBJ whole genome shotgun (WGS) entry which is preliminary data.</text>
</comment>
<dbReference type="Proteomes" id="UP000216207">
    <property type="component" value="Unassembled WGS sequence"/>
</dbReference>
<evidence type="ECO:0000256" key="2">
    <source>
        <dbReference type="ARBA" id="ARBA00022448"/>
    </source>
</evidence>
<keyword evidence="5 8" id="KW-0472">Membrane</keyword>
<comment type="function">
    <text evidence="8">This protein is part of the stalk that links CF(0) to CF(1). It either transmits conformational changes from CF(0) to CF(1) or is implicated in proton conduction.</text>
</comment>
<accession>A0A268P063</accession>
<dbReference type="NCBIfam" id="NF004403">
    <property type="entry name" value="PRK05758.2-4"/>
    <property type="match status" value="1"/>
</dbReference>
<evidence type="ECO:0000313" key="9">
    <source>
        <dbReference type="EMBL" id="PAE88889.1"/>
    </source>
</evidence>
<dbReference type="PROSITE" id="PS00389">
    <property type="entry name" value="ATPASE_DELTA"/>
    <property type="match status" value="1"/>
</dbReference>
<dbReference type="GO" id="GO:0045259">
    <property type="term" value="C:proton-transporting ATP synthase complex"/>
    <property type="evidence" value="ECO:0007669"/>
    <property type="project" value="UniProtKB-KW"/>
</dbReference>
<dbReference type="GO" id="GO:0005886">
    <property type="term" value="C:plasma membrane"/>
    <property type="evidence" value="ECO:0007669"/>
    <property type="project" value="UniProtKB-SubCell"/>
</dbReference>
<dbReference type="HAMAP" id="MF_01416">
    <property type="entry name" value="ATP_synth_delta_bact"/>
    <property type="match status" value="1"/>
</dbReference>
<dbReference type="PRINTS" id="PR00125">
    <property type="entry name" value="ATPASEDELTA"/>
</dbReference>
<dbReference type="RefSeq" id="WP_011248688.1">
    <property type="nucleotide sequence ID" value="NZ_BOQQ01000004.1"/>
</dbReference>
<gene>
    <name evidence="8" type="primary">atpH</name>
    <name evidence="9" type="ORF">CHH72_10975</name>
</gene>
<evidence type="ECO:0000256" key="5">
    <source>
        <dbReference type="ARBA" id="ARBA00023136"/>
    </source>
</evidence>
<dbReference type="OMA" id="MVDNIQD"/>
<evidence type="ECO:0000256" key="1">
    <source>
        <dbReference type="ARBA" id="ARBA00004370"/>
    </source>
</evidence>
<keyword evidence="4 8" id="KW-0406">Ion transport</keyword>
<dbReference type="InterPro" id="IPR000711">
    <property type="entry name" value="ATPase_OSCP/dsu"/>
</dbReference>
<dbReference type="EMBL" id="NPCC01000012">
    <property type="protein sequence ID" value="PAE88889.1"/>
    <property type="molecule type" value="Genomic_DNA"/>
</dbReference>
<evidence type="ECO:0000256" key="7">
    <source>
        <dbReference type="ARBA" id="ARBA00023310"/>
    </source>
</evidence>
<dbReference type="Gene3D" id="1.10.520.20">
    <property type="entry name" value="N-terminal domain of the delta subunit of the F1F0-ATP synthase"/>
    <property type="match status" value="1"/>
</dbReference>
<dbReference type="InterPro" id="IPR020781">
    <property type="entry name" value="ATPase_OSCP/d_CS"/>
</dbReference>
<proteinExistence type="inferred from homology"/>
<name>A0A268P063_SHOCL</name>